<dbReference type="Gene3D" id="3.30.1150.10">
    <property type="match status" value="1"/>
</dbReference>
<sequence length="116" mass="13172">MANAAEVPSLRRGIGQRMKEGQMIAEDIRHHEYMSKSFHYPSEALRAETEGRITLRLAVNPTGQVVSITSTENTIPAGAVGRENMVQQVYFLMRQLKFEPAATTTDEEFVFTYKYE</sequence>
<evidence type="ECO:0000313" key="1">
    <source>
        <dbReference type="EMBL" id="UOG72794.1"/>
    </source>
</evidence>
<keyword evidence="2" id="KW-1185">Reference proteome</keyword>
<gene>
    <name evidence="1" type="ORF">MTX78_11720</name>
</gene>
<dbReference type="RefSeq" id="WP_243794052.1">
    <property type="nucleotide sequence ID" value="NZ_CP094669.1"/>
</dbReference>
<evidence type="ECO:0000313" key="2">
    <source>
        <dbReference type="Proteomes" id="UP000831113"/>
    </source>
</evidence>
<dbReference type="SUPFAM" id="SSF74653">
    <property type="entry name" value="TolA/TonB C-terminal domain"/>
    <property type="match status" value="1"/>
</dbReference>
<accession>A0ABY4CUV6</accession>
<reference evidence="1 2" key="1">
    <citation type="submission" date="2022-03" db="EMBL/GenBank/DDBJ databases">
        <title>Hymenobactersp. isolated from the air.</title>
        <authorList>
            <person name="Won M."/>
            <person name="Kwon S.-W."/>
        </authorList>
    </citation>
    <scope>NUCLEOTIDE SEQUENCE [LARGE SCALE GENOMIC DNA]</scope>
    <source>
        <strain evidence="1 2">KACC 21982</strain>
    </source>
</reference>
<name>A0ABY4CUV6_9BACT</name>
<organism evidence="1 2">
    <name type="scientific">Hymenobacter tibetensis</name>
    <dbReference type="NCBI Taxonomy" id="497967"/>
    <lineage>
        <taxon>Bacteria</taxon>
        <taxon>Pseudomonadati</taxon>
        <taxon>Bacteroidota</taxon>
        <taxon>Cytophagia</taxon>
        <taxon>Cytophagales</taxon>
        <taxon>Hymenobacteraceae</taxon>
        <taxon>Hymenobacter</taxon>
    </lineage>
</organism>
<dbReference type="EMBL" id="CP094669">
    <property type="protein sequence ID" value="UOG72794.1"/>
    <property type="molecule type" value="Genomic_DNA"/>
</dbReference>
<dbReference type="Proteomes" id="UP000831113">
    <property type="component" value="Chromosome"/>
</dbReference>
<protein>
    <submittedName>
        <fullName evidence="1">Energy transducer TonB</fullName>
    </submittedName>
</protein>
<proteinExistence type="predicted"/>